<feature type="binding site" evidence="6 8">
    <location>
        <begin position="9"/>
        <end position="16"/>
    </location>
    <ligand>
        <name>substrate</name>
    </ligand>
</feature>
<dbReference type="Gene3D" id="3.40.50.1240">
    <property type="entry name" value="Phosphoglycerate mutase-like"/>
    <property type="match status" value="1"/>
</dbReference>
<feature type="active site" description="Proton donor/acceptor" evidence="6 7">
    <location>
        <position position="88"/>
    </location>
</feature>
<feature type="region of interest" description="Disordered" evidence="11">
    <location>
        <begin position="124"/>
        <end position="143"/>
    </location>
</feature>
<keyword evidence="13" id="KW-1185">Reference proteome</keyword>
<keyword evidence="3 6" id="KW-0312">Gluconeogenesis</keyword>
<protein>
    <recommendedName>
        <fullName evidence="6 10">2,3-bisphosphoglycerate-dependent phosphoglycerate mutase</fullName>
        <shortName evidence="6">BPG-dependent PGAM</shortName>
        <shortName evidence="6">PGAM</shortName>
        <shortName evidence="6">Phosphoglyceromutase</shortName>
        <shortName evidence="6">dPGM</shortName>
        <ecNumber evidence="6 10">5.4.2.11</ecNumber>
    </recommendedName>
</protein>
<dbReference type="GO" id="GO:0006094">
    <property type="term" value="P:gluconeogenesis"/>
    <property type="evidence" value="ECO:0007669"/>
    <property type="project" value="UniProtKB-UniRule"/>
</dbReference>
<dbReference type="InterPro" id="IPR001345">
    <property type="entry name" value="PG/BPGM_mutase_AS"/>
</dbReference>
<dbReference type="PIRSF" id="PIRSF000709">
    <property type="entry name" value="6PFK_2-Ptase"/>
    <property type="match status" value="1"/>
</dbReference>
<organism evidence="12 13">
    <name type="scientific">Quisquiliibacterium transsilvanicum</name>
    <dbReference type="NCBI Taxonomy" id="1549638"/>
    <lineage>
        <taxon>Bacteria</taxon>
        <taxon>Pseudomonadati</taxon>
        <taxon>Pseudomonadota</taxon>
        <taxon>Betaproteobacteria</taxon>
        <taxon>Burkholderiales</taxon>
        <taxon>Burkholderiaceae</taxon>
        <taxon>Quisquiliibacterium</taxon>
    </lineage>
</organism>
<evidence type="ECO:0000313" key="12">
    <source>
        <dbReference type="EMBL" id="MBB5273169.1"/>
    </source>
</evidence>
<proteinExistence type="inferred from homology"/>
<feature type="binding site" evidence="6 8">
    <location>
        <position position="99"/>
    </location>
    <ligand>
        <name>substrate</name>
    </ligand>
</feature>
<dbReference type="AlphaFoldDB" id="A0A7W8HJD8"/>
<evidence type="ECO:0000256" key="5">
    <source>
        <dbReference type="ARBA" id="ARBA00023235"/>
    </source>
</evidence>
<dbReference type="CDD" id="cd07067">
    <property type="entry name" value="HP_PGM_like"/>
    <property type="match status" value="1"/>
</dbReference>
<comment type="caution">
    <text evidence="12">The sequence shown here is derived from an EMBL/GenBank/DDBJ whole genome shotgun (WGS) entry which is preliminary data.</text>
</comment>
<dbReference type="FunFam" id="3.40.50.1240:FF:000003">
    <property type="entry name" value="2,3-bisphosphoglycerate-dependent phosphoglycerate mutase"/>
    <property type="match status" value="1"/>
</dbReference>
<dbReference type="Proteomes" id="UP000532440">
    <property type="component" value="Unassembled WGS sequence"/>
</dbReference>
<dbReference type="PROSITE" id="PS00175">
    <property type="entry name" value="PG_MUTASE"/>
    <property type="match status" value="1"/>
</dbReference>
<evidence type="ECO:0000256" key="3">
    <source>
        <dbReference type="ARBA" id="ARBA00022432"/>
    </source>
</evidence>
<comment type="subunit">
    <text evidence="6">Homodimer.</text>
</comment>
<comment type="pathway">
    <text evidence="6 10">Carbohydrate degradation; glycolysis; pyruvate from D-glyceraldehyde 3-phosphate: step 3/5.</text>
</comment>
<dbReference type="InterPro" id="IPR029033">
    <property type="entry name" value="His_PPase_superfam"/>
</dbReference>
<feature type="active site" description="Tele-phosphohistidine intermediate" evidence="6 7">
    <location>
        <position position="10"/>
    </location>
</feature>
<name>A0A7W8HJD8_9BURK</name>
<dbReference type="UniPathway" id="UPA00109">
    <property type="reaction ID" value="UER00186"/>
</dbReference>
<dbReference type="GO" id="GO:0006096">
    <property type="term" value="P:glycolytic process"/>
    <property type="evidence" value="ECO:0007669"/>
    <property type="project" value="UniProtKB-UniRule"/>
</dbReference>
<evidence type="ECO:0000256" key="7">
    <source>
        <dbReference type="PIRSR" id="PIRSR613078-1"/>
    </source>
</evidence>
<feature type="binding site" evidence="6 8">
    <location>
        <begin position="22"/>
        <end position="23"/>
    </location>
    <ligand>
        <name>substrate</name>
    </ligand>
</feature>
<evidence type="ECO:0000256" key="2">
    <source>
        <dbReference type="ARBA" id="ARBA00006717"/>
    </source>
</evidence>
<dbReference type="InterPro" id="IPR005952">
    <property type="entry name" value="Phosphogly_mut1"/>
</dbReference>
<dbReference type="NCBIfam" id="TIGR01258">
    <property type="entry name" value="pgm_1"/>
    <property type="match status" value="1"/>
</dbReference>
<keyword evidence="5 6" id="KW-0413">Isomerase</keyword>
<dbReference type="Pfam" id="PF00300">
    <property type="entry name" value="His_Phos_1"/>
    <property type="match status" value="1"/>
</dbReference>
<dbReference type="GO" id="GO:0004619">
    <property type="term" value="F:phosphoglycerate mutase activity"/>
    <property type="evidence" value="ECO:0007669"/>
    <property type="project" value="UniProtKB-UniRule"/>
</dbReference>
<dbReference type="EC" id="5.4.2.11" evidence="6 10"/>
<reference evidence="12 13" key="1">
    <citation type="submission" date="2020-08" db="EMBL/GenBank/DDBJ databases">
        <title>Genomic Encyclopedia of Type Strains, Phase IV (KMG-IV): sequencing the most valuable type-strain genomes for metagenomic binning, comparative biology and taxonomic classification.</title>
        <authorList>
            <person name="Goeker M."/>
        </authorList>
    </citation>
    <scope>NUCLEOTIDE SEQUENCE [LARGE SCALE GENOMIC DNA]</scope>
    <source>
        <strain evidence="12 13">DSM 29781</strain>
    </source>
</reference>
<sequence length="250" mass="28330">MTHRLVLLRHGESQWNLENRFTGWTDVDLTPNGLAEARRAGQLLKAEGYDFDVAYTSVLKRAIRTLWTALDEMDRMWLPVVHSWRLNERHYGALQGLNKAETAAEYGDEQVLVWRRAYAIAPQPLPAGDPRQSDGDPRYADVPADQIPRTECLKDTVARVMPYWNDEIAPAIRSGRRVLIAAHGNSLRALVKYLDDMGEDEIVNLNIPTARPLVYELDDDLRPIRRYYLGDQAEIEAAMAAVAAQGKAKH</sequence>
<feature type="binding site" evidence="6 8">
    <location>
        <begin position="88"/>
        <end position="91"/>
    </location>
    <ligand>
        <name>substrate</name>
    </ligand>
</feature>
<comment type="similarity">
    <text evidence="2 6">Belongs to the phosphoglycerate mutase family. BPG-dependent PGAM subfamily.</text>
</comment>
<comment type="function">
    <text evidence="6 10">Catalyzes the interconversion of 2-phosphoglycerate and 3-phosphoglycerate.</text>
</comment>
<keyword evidence="4 6" id="KW-0324">Glycolysis</keyword>
<evidence type="ECO:0000256" key="11">
    <source>
        <dbReference type="SAM" id="MobiDB-lite"/>
    </source>
</evidence>
<dbReference type="PANTHER" id="PTHR11931">
    <property type="entry name" value="PHOSPHOGLYCERATE MUTASE"/>
    <property type="match status" value="1"/>
</dbReference>
<dbReference type="HAMAP" id="MF_01039">
    <property type="entry name" value="PGAM_GpmA"/>
    <property type="match status" value="1"/>
</dbReference>
<evidence type="ECO:0000256" key="6">
    <source>
        <dbReference type="HAMAP-Rule" id="MF_01039"/>
    </source>
</evidence>
<evidence type="ECO:0000313" key="13">
    <source>
        <dbReference type="Proteomes" id="UP000532440"/>
    </source>
</evidence>
<comment type="catalytic activity">
    <reaction evidence="1 6 10">
        <text>(2R)-2-phosphoglycerate = (2R)-3-phosphoglycerate</text>
        <dbReference type="Rhea" id="RHEA:15901"/>
        <dbReference type="ChEBI" id="CHEBI:58272"/>
        <dbReference type="ChEBI" id="CHEBI:58289"/>
        <dbReference type="EC" id="5.4.2.11"/>
    </reaction>
</comment>
<feature type="binding site" evidence="6 8">
    <location>
        <begin position="115"/>
        <end position="116"/>
    </location>
    <ligand>
        <name>substrate</name>
    </ligand>
</feature>
<dbReference type="NCBIfam" id="NF010713">
    <property type="entry name" value="PRK14115.1"/>
    <property type="match status" value="1"/>
</dbReference>
<evidence type="ECO:0000256" key="10">
    <source>
        <dbReference type="RuleBase" id="RU004512"/>
    </source>
</evidence>
<dbReference type="SUPFAM" id="SSF53254">
    <property type="entry name" value="Phosphoglycerate mutase-like"/>
    <property type="match status" value="1"/>
</dbReference>
<dbReference type="RefSeq" id="WP_183969497.1">
    <property type="nucleotide sequence ID" value="NZ_BAABEW010000024.1"/>
</dbReference>
<dbReference type="EMBL" id="JACHGB010000006">
    <property type="protein sequence ID" value="MBB5273169.1"/>
    <property type="molecule type" value="Genomic_DNA"/>
</dbReference>
<evidence type="ECO:0000256" key="4">
    <source>
        <dbReference type="ARBA" id="ARBA00023152"/>
    </source>
</evidence>
<dbReference type="SMART" id="SM00855">
    <property type="entry name" value="PGAM"/>
    <property type="match status" value="1"/>
</dbReference>
<evidence type="ECO:0000256" key="8">
    <source>
        <dbReference type="PIRSR" id="PIRSR613078-2"/>
    </source>
</evidence>
<feature type="binding site" evidence="6 8">
    <location>
        <position position="61"/>
    </location>
    <ligand>
        <name>substrate</name>
    </ligand>
</feature>
<accession>A0A7W8HJD8</accession>
<evidence type="ECO:0000256" key="1">
    <source>
        <dbReference type="ARBA" id="ARBA00000380"/>
    </source>
</evidence>
<evidence type="ECO:0000256" key="9">
    <source>
        <dbReference type="PIRSR" id="PIRSR613078-3"/>
    </source>
</evidence>
<feature type="site" description="Transition state stabilizer" evidence="6 9">
    <location>
        <position position="183"/>
    </location>
</feature>
<gene>
    <name evidence="6" type="primary">gpmA</name>
    <name evidence="12" type="ORF">HNQ70_003197</name>
</gene>
<feature type="binding site" evidence="6 8">
    <location>
        <begin position="184"/>
        <end position="185"/>
    </location>
    <ligand>
        <name>substrate</name>
    </ligand>
</feature>
<dbReference type="InterPro" id="IPR013078">
    <property type="entry name" value="His_Pase_superF_clade-1"/>
</dbReference>